<comment type="caution">
    <text evidence="3">The sequence shown here is derived from an EMBL/GenBank/DDBJ whole genome shotgun (WGS) entry which is preliminary data.</text>
</comment>
<evidence type="ECO:0000256" key="2">
    <source>
        <dbReference type="ARBA" id="ARBA00022946"/>
    </source>
</evidence>
<organism evidence="3 4">
    <name type="scientific">Folsomia candida</name>
    <name type="common">Springtail</name>
    <dbReference type="NCBI Taxonomy" id="158441"/>
    <lineage>
        <taxon>Eukaryota</taxon>
        <taxon>Metazoa</taxon>
        <taxon>Ecdysozoa</taxon>
        <taxon>Arthropoda</taxon>
        <taxon>Hexapoda</taxon>
        <taxon>Collembola</taxon>
        <taxon>Entomobryomorpha</taxon>
        <taxon>Isotomoidea</taxon>
        <taxon>Isotomidae</taxon>
        <taxon>Proisotominae</taxon>
        <taxon>Folsomia</taxon>
    </lineage>
</organism>
<protein>
    <submittedName>
        <fullName evidence="3">Transcription termination factor 4, mitochondrial</fullName>
    </submittedName>
</protein>
<dbReference type="GO" id="GO:0003676">
    <property type="term" value="F:nucleic acid binding"/>
    <property type="evidence" value="ECO:0007669"/>
    <property type="project" value="InterPro"/>
</dbReference>
<keyword evidence="2" id="KW-0809">Transit peptide</keyword>
<comment type="similarity">
    <text evidence="1">Belongs to the mTERF family.</text>
</comment>
<dbReference type="SMART" id="SM00733">
    <property type="entry name" value="Mterf"/>
    <property type="match status" value="4"/>
</dbReference>
<sequence length="400" mass="45584">MKSVLKLRCLNDMVKRGSLHHVNGSSNYATGAFTSKSPPKLGLMLPQPHHCHSHTTQCVGATEIRRTMSYKTNKIRPSSQNIISHNLINDDQATLPPLDKPDHVAQNYTAGSHRSWKKLCQRFPELGELNQKQLVQLLEVLSIHGIPPDAGAEISVKYPAILNLTEASIIGTISALRNCGFNEEHRTKLLRKFPQIFDLHKSEFRNRIGFLNTYFENSGESLKAVMNSVEALTEAEHIVKRKLRYLIFDLAHATSSIKNCNVLSFPLQFMKIRHEFLIKAGIYVPIPYRKLIKVREKEKASKLPRAKYFKPDDVVCTSDKQFLKTCTRGAFNTNDLAAFEEIFLAHQEEEGVEEDDDVIENDMKRMLSDDEDDDNDDKHQDMILNSTGFGNKAEVEHFYF</sequence>
<evidence type="ECO:0000256" key="1">
    <source>
        <dbReference type="ARBA" id="ARBA00007692"/>
    </source>
</evidence>
<dbReference type="InterPro" id="IPR038538">
    <property type="entry name" value="MTERF_sf"/>
</dbReference>
<evidence type="ECO:0000313" key="3">
    <source>
        <dbReference type="EMBL" id="OXA60466.1"/>
    </source>
</evidence>
<dbReference type="Proteomes" id="UP000198287">
    <property type="component" value="Unassembled WGS sequence"/>
</dbReference>
<evidence type="ECO:0000313" key="4">
    <source>
        <dbReference type="Proteomes" id="UP000198287"/>
    </source>
</evidence>
<reference evidence="3 4" key="1">
    <citation type="submission" date="2015-12" db="EMBL/GenBank/DDBJ databases">
        <title>The genome of Folsomia candida.</title>
        <authorList>
            <person name="Faddeeva A."/>
            <person name="Derks M.F."/>
            <person name="Anvar Y."/>
            <person name="Smit S."/>
            <person name="Van Straalen N."/>
            <person name="Roelofs D."/>
        </authorList>
    </citation>
    <scope>NUCLEOTIDE SEQUENCE [LARGE SCALE GENOMIC DNA]</scope>
    <source>
        <strain evidence="3 4">VU population</strain>
        <tissue evidence="3">Whole body</tissue>
    </source>
</reference>
<name>A0A226EV33_FOLCA</name>
<dbReference type="EMBL" id="LNIX01000002">
    <property type="protein sequence ID" value="OXA60466.1"/>
    <property type="molecule type" value="Genomic_DNA"/>
</dbReference>
<dbReference type="InterPro" id="IPR003690">
    <property type="entry name" value="MTERF"/>
</dbReference>
<proteinExistence type="inferred from homology"/>
<dbReference type="AlphaFoldDB" id="A0A226EV33"/>
<keyword evidence="4" id="KW-1185">Reference proteome</keyword>
<gene>
    <name evidence="3" type="ORF">Fcan01_05800</name>
</gene>
<dbReference type="Gene3D" id="1.25.70.10">
    <property type="entry name" value="Transcription termination factor 3, mitochondrial"/>
    <property type="match status" value="1"/>
</dbReference>
<dbReference type="Pfam" id="PF02536">
    <property type="entry name" value="mTERF"/>
    <property type="match status" value="1"/>
</dbReference>
<accession>A0A226EV33</accession>